<dbReference type="Proteomes" id="UP000586918">
    <property type="component" value="Unassembled WGS sequence"/>
</dbReference>
<evidence type="ECO:0000313" key="3">
    <source>
        <dbReference type="EMBL" id="NMH92226.1"/>
    </source>
</evidence>
<proteinExistence type="predicted"/>
<dbReference type="InterPro" id="IPR024071">
    <property type="entry name" value="S-Me-THD_C_sf"/>
</dbReference>
<sequence length="362" mass="38406">MTSRGGAMCIDLDNLPALSLGATVFAGGGGGDPRIGELMALKAIRELGPVEVKPLDAFDDDDLIMPCGMIGAPTVMVEKIPNGGEGRVIREAYERHFGRPVAAVMPFEMGGINGVLPVTWAAYAGLPLVDADFMGRAFPELQMLTPHLYGMAGSPSVITDERMQTVVFDTMDNIWLEKLVRNCVASLGGSACGGLYPMTAGAAQRPAIIGTLSRAVRMGEAIRRGGEDPIAAISEVAPVTRLGQGKVVDIERRTSGGFVRGSALIEGLGADKGRLFRLEFQNENLVVLEDGEALATVPDIITLLDTHTGHGLVTEGIRYGQRIEIVAFPAPEVWTSKEGLAAVGPRAFGYDFDFVSVVDRHA</sequence>
<dbReference type="RefSeq" id="WP_169412964.1">
    <property type="nucleotide sequence ID" value="NZ_JAAXKZ010000034.1"/>
</dbReference>
<dbReference type="AlphaFoldDB" id="A0A848DI43"/>
<evidence type="ECO:0000313" key="4">
    <source>
        <dbReference type="Proteomes" id="UP000586918"/>
    </source>
</evidence>
<keyword evidence="4" id="KW-1185">Reference proteome</keyword>
<protein>
    <submittedName>
        <fullName evidence="3">DUF917 domain-containing protein</fullName>
    </submittedName>
</protein>
<dbReference type="Pfam" id="PF06032">
    <property type="entry name" value="S-Me-THD_N"/>
    <property type="match status" value="1"/>
</dbReference>
<dbReference type="Gene3D" id="2.40.390.10">
    <property type="entry name" value="CV3147-like"/>
    <property type="match status" value="1"/>
</dbReference>
<accession>A0A848DI43</accession>
<feature type="domain" description="S-Me-THD-like C-terminal" evidence="2">
    <location>
        <begin position="172"/>
        <end position="357"/>
    </location>
</feature>
<comment type="caution">
    <text evidence="3">The sequence shown here is derived from an EMBL/GenBank/DDBJ whole genome shotgun (WGS) entry which is preliminary data.</text>
</comment>
<feature type="domain" description="S-Me-THD N-terminal" evidence="1">
    <location>
        <begin position="14"/>
        <end position="169"/>
    </location>
</feature>
<dbReference type="Pfam" id="PF20906">
    <property type="entry name" value="S-Me-THD_C"/>
    <property type="match status" value="1"/>
</dbReference>
<dbReference type="InterPro" id="IPR010318">
    <property type="entry name" value="S-Me-THD_N"/>
</dbReference>
<dbReference type="EMBL" id="JAAXKZ010000034">
    <property type="protein sequence ID" value="NMH92226.1"/>
    <property type="molecule type" value="Genomic_DNA"/>
</dbReference>
<dbReference type="Gene3D" id="3.40.1610.10">
    <property type="entry name" value="CV3147-like domain"/>
    <property type="match status" value="1"/>
</dbReference>
<dbReference type="SUPFAM" id="SSF160991">
    <property type="entry name" value="CV3147-like"/>
    <property type="match status" value="1"/>
</dbReference>
<gene>
    <name evidence="3" type="ORF">HF519_11720</name>
</gene>
<name>A0A848DI43_9PSEU</name>
<dbReference type="InterPro" id="IPR048350">
    <property type="entry name" value="S-Me-THD-like_C"/>
</dbReference>
<evidence type="ECO:0000259" key="1">
    <source>
        <dbReference type="Pfam" id="PF06032"/>
    </source>
</evidence>
<evidence type="ECO:0000259" key="2">
    <source>
        <dbReference type="Pfam" id="PF20906"/>
    </source>
</evidence>
<reference evidence="3 4" key="1">
    <citation type="submission" date="2020-04" db="EMBL/GenBank/DDBJ databases">
        <authorList>
            <person name="Klaysubun C."/>
            <person name="Duangmal K."/>
            <person name="Lipun K."/>
        </authorList>
    </citation>
    <scope>NUCLEOTIDE SEQUENCE [LARGE SCALE GENOMIC DNA]</scope>
    <source>
        <strain evidence="3 4">DSM 45300</strain>
    </source>
</reference>
<dbReference type="InterPro" id="IPR027479">
    <property type="entry name" value="S-Me-THD_N_sf"/>
</dbReference>
<organism evidence="3 4">
    <name type="scientific">Pseudonocardia bannensis</name>
    <dbReference type="NCBI Taxonomy" id="630973"/>
    <lineage>
        <taxon>Bacteria</taxon>
        <taxon>Bacillati</taxon>
        <taxon>Actinomycetota</taxon>
        <taxon>Actinomycetes</taxon>
        <taxon>Pseudonocardiales</taxon>
        <taxon>Pseudonocardiaceae</taxon>
        <taxon>Pseudonocardia</taxon>
    </lineage>
</organism>